<gene>
    <name evidence="1" type="ORF">ATANTOWER_009408</name>
</gene>
<sequence>MNGGIFVIVTFLAGDKKNIIYNNTLFNYFVCLLHTINKNNHCAVHPGSRFNAATTNNFSHRQTTLLHCSARTTRYDLKTMLPRKLCKLHSRRFANNQQNAGSYLLKNNQ</sequence>
<reference evidence="1 2" key="1">
    <citation type="submission" date="2021-07" db="EMBL/GenBank/DDBJ databases">
        <authorList>
            <person name="Palmer J.M."/>
        </authorList>
    </citation>
    <scope>NUCLEOTIDE SEQUENCE [LARGE SCALE GENOMIC DNA]</scope>
    <source>
        <strain evidence="1 2">AT_MEX2019</strain>
        <tissue evidence="1">Muscle</tissue>
    </source>
</reference>
<proteinExistence type="predicted"/>
<accession>A0ABU7CJL2</accession>
<organism evidence="1 2">
    <name type="scientific">Ataeniobius toweri</name>
    <dbReference type="NCBI Taxonomy" id="208326"/>
    <lineage>
        <taxon>Eukaryota</taxon>
        <taxon>Metazoa</taxon>
        <taxon>Chordata</taxon>
        <taxon>Craniata</taxon>
        <taxon>Vertebrata</taxon>
        <taxon>Euteleostomi</taxon>
        <taxon>Actinopterygii</taxon>
        <taxon>Neopterygii</taxon>
        <taxon>Teleostei</taxon>
        <taxon>Neoteleostei</taxon>
        <taxon>Acanthomorphata</taxon>
        <taxon>Ovalentaria</taxon>
        <taxon>Atherinomorphae</taxon>
        <taxon>Cyprinodontiformes</taxon>
        <taxon>Goodeidae</taxon>
        <taxon>Ataeniobius</taxon>
    </lineage>
</organism>
<evidence type="ECO:0000313" key="2">
    <source>
        <dbReference type="Proteomes" id="UP001345963"/>
    </source>
</evidence>
<dbReference type="Proteomes" id="UP001345963">
    <property type="component" value="Unassembled WGS sequence"/>
</dbReference>
<keyword evidence="2" id="KW-1185">Reference proteome</keyword>
<name>A0ABU7CJL2_9TELE</name>
<dbReference type="EMBL" id="JAHUTI010090665">
    <property type="protein sequence ID" value="MED6261744.1"/>
    <property type="molecule type" value="Genomic_DNA"/>
</dbReference>
<evidence type="ECO:0000313" key="1">
    <source>
        <dbReference type="EMBL" id="MED6261744.1"/>
    </source>
</evidence>
<comment type="caution">
    <text evidence="1">The sequence shown here is derived from an EMBL/GenBank/DDBJ whole genome shotgun (WGS) entry which is preliminary data.</text>
</comment>
<protein>
    <submittedName>
        <fullName evidence="1">Uncharacterized protein</fullName>
    </submittedName>
</protein>